<dbReference type="RefSeq" id="WP_067321362.1">
    <property type="nucleotide sequence ID" value="NZ_CBCRWS010000038.1"/>
</dbReference>
<dbReference type="Gene3D" id="1.10.3720.10">
    <property type="entry name" value="MetI-like"/>
    <property type="match status" value="1"/>
</dbReference>
<comment type="subcellular location">
    <subcellularLocation>
        <location evidence="1 7">Cell membrane</location>
        <topology evidence="1 7">Multi-pass membrane protein</topology>
    </subcellularLocation>
</comment>
<comment type="similarity">
    <text evidence="7">Belongs to the binding-protein-dependent transport system permease family.</text>
</comment>
<comment type="caution">
    <text evidence="9">The sequence shown here is derived from an EMBL/GenBank/DDBJ whole genome shotgun (WGS) entry which is preliminary data.</text>
</comment>
<name>A0A7Z0PFP3_9FUSO</name>
<protein>
    <submittedName>
        <fullName evidence="9">Sugar ABC transporter permease</fullName>
    </submittedName>
</protein>
<dbReference type="SUPFAM" id="SSF161098">
    <property type="entry name" value="MetI-like"/>
    <property type="match status" value="1"/>
</dbReference>
<accession>A0A7Z0PFP3</accession>
<feature type="transmembrane region" description="Helical" evidence="7">
    <location>
        <begin position="77"/>
        <end position="99"/>
    </location>
</feature>
<evidence type="ECO:0000256" key="2">
    <source>
        <dbReference type="ARBA" id="ARBA00022448"/>
    </source>
</evidence>
<dbReference type="InterPro" id="IPR051393">
    <property type="entry name" value="ABC_transporter_permease"/>
</dbReference>
<feature type="transmembrane region" description="Helical" evidence="7">
    <location>
        <begin position="219"/>
        <end position="241"/>
    </location>
</feature>
<dbReference type="CDD" id="cd06261">
    <property type="entry name" value="TM_PBP2"/>
    <property type="match status" value="1"/>
</dbReference>
<evidence type="ECO:0000256" key="1">
    <source>
        <dbReference type="ARBA" id="ARBA00004651"/>
    </source>
</evidence>
<dbReference type="InterPro" id="IPR035906">
    <property type="entry name" value="MetI-like_sf"/>
</dbReference>
<feature type="transmembrane region" description="Helical" evidence="7">
    <location>
        <begin position="111"/>
        <end position="131"/>
    </location>
</feature>
<keyword evidence="5 7" id="KW-1133">Transmembrane helix</keyword>
<feature type="transmembrane region" description="Helical" evidence="7">
    <location>
        <begin position="15"/>
        <end position="37"/>
    </location>
</feature>
<dbReference type="GO" id="GO:0055085">
    <property type="term" value="P:transmembrane transport"/>
    <property type="evidence" value="ECO:0007669"/>
    <property type="project" value="InterPro"/>
</dbReference>
<dbReference type="AlphaFoldDB" id="A0A7Z0PFP3"/>
<evidence type="ECO:0000256" key="7">
    <source>
        <dbReference type="RuleBase" id="RU363032"/>
    </source>
</evidence>
<evidence type="ECO:0000256" key="6">
    <source>
        <dbReference type="ARBA" id="ARBA00023136"/>
    </source>
</evidence>
<organism evidence="9 10">
    <name type="scientific">Streptobacillus felis</name>
    <dbReference type="NCBI Taxonomy" id="1384509"/>
    <lineage>
        <taxon>Bacteria</taxon>
        <taxon>Fusobacteriati</taxon>
        <taxon>Fusobacteriota</taxon>
        <taxon>Fusobacteriia</taxon>
        <taxon>Fusobacteriales</taxon>
        <taxon>Leptotrichiaceae</taxon>
        <taxon>Streptobacillus</taxon>
    </lineage>
</organism>
<feature type="transmembrane region" description="Helical" evidence="7">
    <location>
        <begin position="162"/>
        <end position="184"/>
    </location>
</feature>
<evidence type="ECO:0000259" key="8">
    <source>
        <dbReference type="PROSITE" id="PS50928"/>
    </source>
</evidence>
<dbReference type="PANTHER" id="PTHR30193:SF37">
    <property type="entry name" value="INNER MEMBRANE ABC TRANSPORTER PERMEASE PROTEIN YCJO"/>
    <property type="match status" value="1"/>
</dbReference>
<dbReference type="Pfam" id="PF00528">
    <property type="entry name" value="BPD_transp_1"/>
    <property type="match status" value="1"/>
</dbReference>
<evidence type="ECO:0000313" key="10">
    <source>
        <dbReference type="Proteomes" id="UP000526184"/>
    </source>
</evidence>
<feature type="domain" description="ABC transmembrane type-1" evidence="8">
    <location>
        <begin position="73"/>
        <end position="288"/>
    </location>
</feature>
<dbReference type="PANTHER" id="PTHR30193">
    <property type="entry name" value="ABC TRANSPORTER PERMEASE PROTEIN"/>
    <property type="match status" value="1"/>
</dbReference>
<reference evidence="9 10" key="1">
    <citation type="submission" date="2020-05" db="EMBL/GenBank/DDBJ databases">
        <title>Streptobacillus felis strain LHL191014123.</title>
        <authorList>
            <person name="Fawzy A."/>
            <person name="Rau J."/>
            <person name="Risse K."/>
            <person name="Schauerte N."/>
            <person name="Geiger C."/>
            <person name="Blom J."/>
            <person name="Imirzalioglu C."/>
            <person name="Falgenhauer J."/>
            <person name="Bach A."/>
            <person name="Herden C."/>
            <person name="Eisenberg T."/>
        </authorList>
    </citation>
    <scope>NUCLEOTIDE SEQUENCE [LARGE SCALE GENOMIC DNA]</scope>
    <source>
        <strain evidence="9 10">LHL191014123</strain>
    </source>
</reference>
<dbReference type="PROSITE" id="PS50928">
    <property type="entry name" value="ABC_TM1"/>
    <property type="match status" value="1"/>
</dbReference>
<evidence type="ECO:0000256" key="3">
    <source>
        <dbReference type="ARBA" id="ARBA00022475"/>
    </source>
</evidence>
<gene>
    <name evidence="9" type="ORF">HP397_05965</name>
</gene>
<proteinExistence type="inferred from homology"/>
<dbReference type="EMBL" id="JABMKT010000036">
    <property type="protein sequence ID" value="NYV28346.1"/>
    <property type="molecule type" value="Genomic_DNA"/>
</dbReference>
<dbReference type="GO" id="GO:0005886">
    <property type="term" value="C:plasma membrane"/>
    <property type="evidence" value="ECO:0007669"/>
    <property type="project" value="UniProtKB-SubCell"/>
</dbReference>
<dbReference type="InterPro" id="IPR000515">
    <property type="entry name" value="MetI-like"/>
</dbReference>
<dbReference type="OrthoDB" id="9786413at2"/>
<evidence type="ECO:0000256" key="4">
    <source>
        <dbReference type="ARBA" id="ARBA00022692"/>
    </source>
</evidence>
<sequence length="297" mass="33277">MFNSIKKINFKKIDYSAYIFILPVMVFFTTFVLYPMAKGVYLSLFRFRGRNTSFVGLKHYIDLFSDSVFIKSTANTVLITLIAVPIVVAFSIFVAINIYEKSALVRSIFRGIFYIPAISSVVSVTVVWNWIYHPKYGILNYILNSTHITNNNIDWLGNPRTAIYAIIAILITTSVGQPIILYVAALGNVPKDLIEASKIDGATDSQCFRKIIWPMIKPTTLYIVVVTTINSFQIFALIQLLTAGGPNYSTSTIMYLVYQKAIVETRFGVSSAMGVLLAIIIGIISVLQFKFLSHDVD</sequence>
<evidence type="ECO:0000256" key="5">
    <source>
        <dbReference type="ARBA" id="ARBA00022989"/>
    </source>
</evidence>
<keyword evidence="4 7" id="KW-0812">Transmembrane</keyword>
<dbReference type="Proteomes" id="UP000526184">
    <property type="component" value="Unassembled WGS sequence"/>
</dbReference>
<keyword evidence="10" id="KW-1185">Reference proteome</keyword>
<keyword evidence="2 7" id="KW-0813">Transport</keyword>
<keyword evidence="3" id="KW-1003">Cell membrane</keyword>
<evidence type="ECO:0000313" key="9">
    <source>
        <dbReference type="EMBL" id="NYV28346.1"/>
    </source>
</evidence>
<keyword evidence="6 7" id="KW-0472">Membrane</keyword>
<feature type="transmembrane region" description="Helical" evidence="7">
    <location>
        <begin position="267"/>
        <end position="287"/>
    </location>
</feature>